<dbReference type="InterPro" id="IPR013783">
    <property type="entry name" value="Ig-like_fold"/>
</dbReference>
<name>A0AAE1E7C9_9GAST</name>
<dbReference type="Gene3D" id="2.60.40.10">
    <property type="entry name" value="Immunoglobulins"/>
    <property type="match status" value="1"/>
</dbReference>
<accession>A0AAE1E7C9</accession>
<comment type="caution">
    <text evidence="3">The sequence shown here is derived from an EMBL/GenBank/DDBJ whole genome shotgun (WGS) entry which is preliminary data.</text>
</comment>
<dbReference type="EMBL" id="JAWDGP010000856">
    <property type="protein sequence ID" value="KAK3796667.1"/>
    <property type="molecule type" value="Genomic_DNA"/>
</dbReference>
<feature type="signal peptide" evidence="1">
    <location>
        <begin position="1"/>
        <end position="24"/>
    </location>
</feature>
<evidence type="ECO:0000259" key="2">
    <source>
        <dbReference type="PROSITE" id="PS50853"/>
    </source>
</evidence>
<dbReference type="CDD" id="cd00063">
    <property type="entry name" value="FN3"/>
    <property type="match status" value="1"/>
</dbReference>
<proteinExistence type="predicted"/>
<dbReference type="Proteomes" id="UP001283361">
    <property type="component" value="Unassembled WGS sequence"/>
</dbReference>
<dbReference type="SUPFAM" id="SSF49265">
    <property type="entry name" value="Fibronectin type III"/>
    <property type="match status" value="1"/>
</dbReference>
<reference evidence="3" key="1">
    <citation type="journal article" date="2023" name="G3 (Bethesda)">
        <title>A reference genome for the long-term kleptoplast-retaining sea slug Elysia crispata morphotype clarki.</title>
        <authorList>
            <person name="Eastman K.E."/>
            <person name="Pendleton A.L."/>
            <person name="Shaikh M.A."/>
            <person name="Suttiyut T."/>
            <person name="Ogas R."/>
            <person name="Tomko P."/>
            <person name="Gavelis G."/>
            <person name="Widhalm J.R."/>
            <person name="Wisecaver J.H."/>
        </authorList>
    </citation>
    <scope>NUCLEOTIDE SEQUENCE</scope>
    <source>
        <strain evidence="3">ECLA1</strain>
    </source>
</reference>
<feature type="chain" id="PRO_5042082592" description="Fibronectin type-III domain-containing protein" evidence="1">
    <location>
        <begin position="25"/>
        <end position="326"/>
    </location>
</feature>
<evidence type="ECO:0000256" key="1">
    <source>
        <dbReference type="SAM" id="SignalP"/>
    </source>
</evidence>
<keyword evidence="4" id="KW-1185">Reference proteome</keyword>
<dbReference type="InterPro" id="IPR003961">
    <property type="entry name" value="FN3_dom"/>
</dbReference>
<evidence type="ECO:0000313" key="4">
    <source>
        <dbReference type="Proteomes" id="UP001283361"/>
    </source>
</evidence>
<sequence>MKALHCSALVFALLSMMTNFGGDAAAPDVVVTDLTVEYLEGLKVLLTWKLSPSGNSSSVTGFKILYKVFNKFTDSPYTDEVTVSPNEDNGVYSAILTFQKRGRYAMEVRPLGEHGEGTPSKAKFFYVSANRLRLTPNLSVKAAAVGLDSLLVSYDVLGDRNLTSINFFYMKEGDAQWTQFSKDNVDFRTGRYVVLTGLMEATKYFLFAKSWLGVSYMIGITSATTISIEEPPSLTFNQGVDRERRLYLYWNYRDEQRVAGYKATVTYNANQPAKKREEVVYRPRGLKSIIFQPGSDTIDLVKVEPFDESGLLKGNEIKCIRCRSRL</sequence>
<dbReference type="PROSITE" id="PS50853">
    <property type="entry name" value="FN3"/>
    <property type="match status" value="1"/>
</dbReference>
<organism evidence="3 4">
    <name type="scientific">Elysia crispata</name>
    <name type="common">lettuce slug</name>
    <dbReference type="NCBI Taxonomy" id="231223"/>
    <lineage>
        <taxon>Eukaryota</taxon>
        <taxon>Metazoa</taxon>
        <taxon>Spiralia</taxon>
        <taxon>Lophotrochozoa</taxon>
        <taxon>Mollusca</taxon>
        <taxon>Gastropoda</taxon>
        <taxon>Heterobranchia</taxon>
        <taxon>Euthyneura</taxon>
        <taxon>Panpulmonata</taxon>
        <taxon>Sacoglossa</taxon>
        <taxon>Placobranchoidea</taxon>
        <taxon>Plakobranchidae</taxon>
        <taxon>Elysia</taxon>
    </lineage>
</organism>
<gene>
    <name evidence="3" type="ORF">RRG08_008438</name>
</gene>
<evidence type="ECO:0000313" key="3">
    <source>
        <dbReference type="EMBL" id="KAK3796667.1"/>
    </source>
</evidence>
<keyword evidence="1" id="KW-0732">Signal</keyword>
<protein>
    <recommendedName>
        <fullName evidence="2">Fibronectin type-III domain-containing protein</fullName>
    </recommendedName>
</protein>
<dbReference type="InterPro" id="IPR036116">
    <property type="entry name" value="FN3_sf"/>
</dbReference>
<dbReference type="AlphaFoldDB" id="A0AAE1E7C9"/>
<feature type="domain" description="Fibronectin type-III" evidence="2">
    <location>
        <begin position="30"/>
        <end position="130"/>
    </location>
</feature>